<name>A0A813E9G9_POLGL</name>
<dbReference type="Proteomes" id="UP000654075">
    <property type="component" value="Unassembled WGS sequence"/>
</dbReference>
<evidence type="ECO:0000313" key="3">
    <source>
        <dbReference type="EMBL" id="CAE8597748.1"/>
    </source>
</evidence>
<keyword evidence="4" id="KW-1185">Reference proteome</keyword>
<comment type="caution">
    <text evidence="3">The sequence shown here is derived from an EMBL/GenBank/DDBJ whole genome shotgun (WGS) entry which is preliminary data.</text>
</comment>
<gene>
    <name evidence="3" type="ORF">PGLA1383_LOCUS16179</name>
</gene>
<keyword evidence="2" id="KW-0812">Transmembrane</keyword>
<feature type="compositionally biased region" description="Low complexity" evidence="1">
    <location>
        <begin position="39"/>
        <end position="60"/>
    </location>
</feature>
<reference evidence="3" key="1">
    <citation type="submission" date="2021-02" db="EMBL/GenBank/DDBJ databases">
        <authorList>
            <person name="Dougan E. K."/>
            <person name="Rhodes N."/>
            <person name="Thang M."/>
            <person name="Chan C."/>
        </authorList>
    </citation>
    <scope>NUCLEOTIDE SEQUENCE</scope>
</reference>
<feature type="region of interest" description="Disordered" evidence="1">
    <location>
        <begin position="512"/>
        <end position="540"/>
    </location>
</feature>
<feature type="non-terminal residue" evidence="3">
    <location>
        <position position="678"/>
    </location>
</feature>
<keyword evidence="2" id="KW-0472">Membrane</keyword>
<feature type="non-terminal residue" evidence="3">
    <location>
        <position position="1"/>
    </location>
</feature>
<keyword evidence="2" id="KW-1133">Transmembrane helix</keyword>
<proteinExistence type="predicted"/>
<protein>
    <submittedName>
        <fullName evidence="3">Uncharacterized protein</fullName>
    </submittedName>
</protein>
<accession>A0A813E9G9</accession>
<organism evidence="3 4">
    <name type="scientific">Polarella glacialis</name>
    <name type="common">Dinoflagellate</name>
    <dbReference type="NCBI Taxonomy" id="89957"/>
    <lineage>
        <taxon>Eukaryota</taxon>
        <taxon>Sar</taxon>
        <taxon>Alveolata</taxon>
        <taxon>Dinophyceae</taxon>
        <taxon>Suessiales</taxon>
        <taxon>Suessiaceae</taxon>
        <taxon>Polarella</taxon>
    </lineage>
</organism>
<feature type="region of interest" description="Disordered" evidence="1">
    <location>
        <begin position="230"/>
        <end position="257"/>
    </location>
</feature>
<feature type="transmembrane region" description="Helical" evidence="2">
    <location>
        <begin position="652"/>
        <end position="677"/>
    </location>
</feature>
<evidence type="ECO:0000313" key="4">
    <source>
        <dbReference type="Proteomes" id="UP000654075"/>
    </source>
</evidence>
<dbReference type="AlphaFoldDB" id="A0A813E9G9"/>
<feature type="compositionally biased region" description="Pro residues" evidence="1">
    <location>
        <begin position="84"/>
        <end position="96"/>
    </location>
</feature>
<sequence length="678" mass="72068">AVRALEAGLKARWRAVLQDMESATGPEARLQCSSESPRAAVGAAVPEVAASACDLSSSAAQREEPRAHAPVPSPSEEPRARAPVPSPSPERSPPTPSASQALPERRHSALSAVDPYCRLSDALDFITVRGVVGFRALGEVSAAAAAVAIAVLRLAGSADIGESSVSAAPLKTWEEARRVLLKPGHFVSSLRRYPYAAERGQVLDSDVSAAEETLMEAEVLQVAGITNKFGRGHRGGSEEEAFSMLPRPPKDGPNTDQNCDKAFLGRLRVSRFWAQDGQQTDKPALGVRIASDRISDRSLRLEVARLGEDLAEVHETAAARHRVSELDIELFSYSSGSGRGRLGLAQTSDLAGAGRRSRLACDSGSILLCMASALTLDLRKLKSKESILAEAISSQQWPVQIPDDTGPLPVRRHVNGERSGATSLIVMKFLGVAAVAASVSLLNVAEASDRSSASDFPKILCSILACARKIPANQSRSNPALKFRFSGGQDLCGQGSSGPASVNGNFKTNRRKMDAAPSAPEPTADDGEDPSWPIPQGAPAAPSPPDMFAHMFEETFADLRRRSLSQVNVIVESSANGPLLGPALSVAVLLAAMYAGYILPAFMYFGSRADQAPAGPVIGVEWGSAVLITFGYLILVFLGVRYMERRSPVQAFIFELMAVYNSVQVLLNLFMVVAILLE</sequence>
<feature type="region of interest" description="Disordered" evidence="1">
    <location>
        <begin position="21"/>
        <end position="105"/>
    </location>
</feature>
<evidence type="ECO:0000256" key="1">
    <source>
        <dbReference type="SAM" id="MobiDB-lite"/>
    </source>
</evidence>
<dbReference type="EMBL" id="CAJNNV010009727">
    <property type="protein sequence ID" value="CAE8597748.1"/>
    <property type="molecule type" value="Genomic_DNA"/>
</dbReference>
<evidence type="ECO:0000256" key="2">
    <source>
        <dbReference type="SAM" id="Phobius"/>
    </source>
</evidence>
<feature type="transmembrane region" description="Helical" evidence="2">
    <location>
        <begin position="579"/>
        <end position="602"/>
    </location>
</feature>
<feature type="transmembrane region" description="Helical" evidence="2">
    <location>
        <begin position="622"/>
        <end position="640"/>
    </location>
</feature>